<protein>
    <recommendedName>
        <fullName evidence="4">LamG-like jellyroll fold domain-containing protein</fullName>
    </recommendedName>
</protein>
<proteinExistence type="predicted"/>
<feature type="compositionally biased region" description="Basic residues" evidence="3">
    <location>
        <begin position="264"/>
        <end position="277"/>
    </location>
</feature>
<evidence type="ECO:0000313" key="6">
    <source>
        <dbReference type="Proteomes" id="UP001501455"/>
    </source>
</evidence>
<name>A0ABP6U2W7_9ACTN</name>
<dbReference type="RefSeq" id="WP_345582221.1">
    <property type="nucleotide sequence ID" value="NZ_BAAAXF010000059.1"/>
</dbReference>
<dbReference type="SUPFAM" id="SSF49899">
    <property type="entry name" value="Concanavalin A-like lectins/glucanases"/>
    <property type="match status" value="1"/>
</dbReference>
<keyword evidence="2" id="KW-1015">Disulfide bond</keyword>
<gene>
    <name evidence="5" type="ORF">GCM10019016_083710</name>
</gene>
<dbReference type="Proteomes" id="UP001501455">
    <property type="component" value="Unassembled WGS sequence"/>
</dbReference>
<organism evidence="5 6">
    <name type="scientific">Streptomyces prasinosporus</name>
    <dbReference type="NCBI Taxonomy" id="68256"/>
    <lineage>
        <taxon>Bacteria</taxon>
        <taxon>Bacillati</taxon>
        <taxon>Actinomycetota</taxon>
        <taxon>Actinomycetes</taxon>
        <taxon>Kitasatosporales</taxon>
        <taxon>Streptomycetaceae</taxon>
        <taxon>Streptomyces</taxon>
        <taxon>Streptomyces albogriseolus group</taxon>
    </lineage>
</organism>
<dbReference type="InterPro" id="IPR013320">
    <property type="entry name" value="ConA-like_dom_sf"/>
</dbReference>
<feature type="compositionally biased region" description="Basic and acidic residues" evidence="3">
    <location>
        <begin position="237"/>
        <end position="248"/>
    </location>
</feature>
<feature type="compositionally biased region" description="Polar residues" evidence="3">
    <location>
        <begin position="213"/>
        <end position="229"/>
    </location>
</feature>
<feature type="domain" description="LamG-like jellyroll fold" evidence="4">
    <location>
        <begin position="48"/>
        <end position="178"/>
    </location>
</feature>
<feature type="region of interest" description="Disordered" evidence="3">
    <location>
        <begin position="203"/>
        <end position="282"/>
    </location>
</feature>
<keyword evidence="6" id="KW-1185">Reference proteome</keyword>
<dbReference type="Pfam" id="PF13385">
    <property type="entry name" value="Laminin_G_3"/>
    <property type="match status" value="1"/>
</dbReference>
<dbReference type="Gene3D" id="2.60.120.200">
    <property type="match status" value="1"/>
</dbReference>
<feature type="region of interest" description="Disordered" evidence="3">
    <location>
        <begin position="136"/>
        <end position="155"/>
    </location>
</feature>
<keyword evidence="1" id="KW-0732">Signal</keyword>
<dbReference type="SMART" id="SM00560">
    <property type="entry name" value="LamGL"/>
    <property type="match status" value="1"/>
</dbReference>
<dbReference type="InterPro" id="IPR006558">
    <property type="entry name" value="LamG-like"/>
</dbReference>
<evidence type="ECO:0000259" key="4">
    <source>
        <dbReference type="SMART" id="SM00560"/>
    </source>
</evidence>
<comment type="caution">
    <text evidence="5">The sequence shown here is derived from an EMBL/GenBank/DDBJ whole genome shotgun (WGS) entry which is preliminary data.</text>
</comment>
<evidence type="ECO:0000256" key="1">
    <source>
        <dbReference type="ARBA" id="ARBA00022729"/>
    </source>
</evidence>
<evidence type="ECO:0000256" key="3">
    <source>
        <dbReference type="SAM" id="MobiDB-lite"/>
    </source>
</evidence>
<sequence>MPERTLLTESGPAALRGEILATRGRLDRDKGLSGITVFARHDSLDLTGSLTLEAWFTPGVPGYHQPIVAKGDTQYALKQTDRRVEFFICSDGQWIAVNWPVPDDWSGREHHVAGVFDADAGTLTLYVDGAVRATRATDRRPTSTTAPLSLASDADNQTREFDGTIRRARVYARALTTAELASEDRAPGDDGVRFWFDAATVRTERKRPAPGPSSRTAGTRGDNPTTGRSSPDGIVTADRRPGASGRRDQRGRHGTSASSARPARTGRGHPSHRVPLHRPRECRRALELVADGAR</sequence>
<evidence type="ECO:0000256" key="2">
    <source>
        <dbReference type="ARBA" id="ARBA00023157"/>
    </source>
</evidence>
<accession>A0ABP6U2W7</accession>
<reference evidence="6" key="1">
    <citation type="journal article" date="2019" name="Int. J. Syst. Evol. Microbiol.">
        <title>The Global Catalogue of Microorganisms (GCM) 10K type strain sequencing project: providing services to taxonomists for standard genome sequencing and annotation.</title>
        <authorList>
            <consortium name="The Broad Institute Genomics Platform"/>
            <consortium name="The Broad Institute Genome Sequencing Center for Infectious Disease"/>
            <person name="Wu L."/>
            <person name="Ma J."/>
        </authorList>
    </citation>
    <scope>NUCLEOTIDE SEQUENCE [LARGE SCALE GENOMIC DNA]</scope>
    <source>
        <strain evidence="6">JCM 4816</strain>
    </source>
</reference>
<dbReference type="EMBL" id="BAAAXF010000059">
    <property type="protein sequence ID" value="GAA3501264.1"/>
    <property type="molecule type" value="Genomic_DNA"/>
</dbReference>
<evidence type="ECO:0000313" key="5">
    <source>
        <dbReference type="EMBL" id="GAA3501264.1"/>
    </source>
</evidence>